<proteinExistence type="predicted"/>
<accession>A5ACW1</accession>
<dbReference type="AlphaFoldDB" id="A5ACW1"/>
<gene>
    <name evidence="1" type="ORF">VITISV_009644</name>
</gene>
<name>A5ACW1_VITVI</name>
<organism evidence="1">
    <name type="scientific">Vitis vinifera</name>
    <name type="common">Grape</name>
    <dbReference type="NCBI Taxonomy" id="29760"/>
    <lineage>
        <taxon>Eukaryota</taxon>
        <taxon>Viridiplantae</taxon>
        <taxon>Streptophyta</taxon>
        <taxon>Embryophyta</taxon>
        <taxon>Tracheophyta</taxon>
        <taxon>Spermatophyta</taxon>
        <taxon>Magnoliopsida</taxon>
        <taxon>eudicotyledons</taxon>
        <taxon>Gunneridae</taxon>
        <taxon>Pentapetalae</taxon>
        <taxon>rosids</taxon>
        <taxon>Vitales</taxon>
        <taxon>Vitaceae</taxon>
        <taxon>Viteae</taxon>
        <taxon>Vitis</taxon>
    </lineage>
</organism>
<reference evidence="1" key="1">
    <citation type="journal article" date="2007" name="PLoS ONE">
        <title>The first genome sequence of an elite grapevine cultivar (Pinot noir Vitis vinifera L.): coping with a highly heterozygous genome.</title>
        <authorList>
            <person name="Velasco R."/>
            <person name="Zharkikh A."/>
            <person name="Troggio M."/>
            <person name="Cartwright D.A."/>
            <person name="Cestaro A."/>
            <person name="Pruss D."/>
            <person name="Pindo M."/>
            <person name="FitzGerald L.M."/>
            <person name="Vezzulli S."/>
            <person name="Reid J."/>
            <person name="Malacarne G."/>
            <person name="Iliev D."/>
            <person name="Coppola G."/>
            <person name="Wardell B."/>
            <person name="Micheletti D."/>
            <person name="Macalma T."/>
            <person name="Facci M."/>
            <person name="Mitchell J.T."/>
            <person name="Perazzolli M."/>
            <person name="Eldredge G."/>
            <person name="Gatto P."/>
            <person name="Oyzerski R."/>
            <person name="Moretto M."/>
            <person name="Gutin N."/>
            <person name="Stefanini M."/>
            <person name="Chen Y."/>
            <person name="Segala C."/>
            <person name="Davenport C."/>
            <person name="Dematte L."/>
            <person name="Mraz A."/>
            <person name="Battilana J."/>
            <person name="Stormo K."/>
            <person name="Costa F."/>
            <person name="Tao Q."/>
            <person name="Si-Ammour A."/>
            <person name="Harkins T."/>
            <person name="Lackey A."/>
            <person name="Perbost C."/>
            <person name="Taillon B."/>
            <person name="Stella A."/>
            <person name="Solovyev V."/>
            <person name="Fawcett J.A."/>
            <person name="Sterck L."/>
            <person name="Vandepoele K."/>
            <person name="Grando S.M."/>
            <person name="Toppo S."/>
            <person name="Moser C."/>
            <person name="Lanchbury J."/>
            <person name="Bogden R."/>
            <person name="Skolnick M."/>
            <person name="Sgaramella V."/>
            <person name="Bhatnagar S.K."/>
            <person name="Fontana P."/>
            <person name="Gutin A."/>
            <person name="Van de Peer Y."/>
            <person name="Salamini F."/>
            <person name="Viola R."/>
        </authorList>
    </citation>
    <scope>NUCLEOTIDE SEQUENCE</scope>
</reference>
<sequence>MQGPVARIMARAVARVTCLGSTRGHHPRPSGIHLVSMLASWEPCKAPWHASWHRRWHASRVLARLIGTKQGPVARIVCLGSARGHHARSCGTCHSMGDGMRHMSWLDWWEPCKAPWHASWHEWWHASRVLAWLMGTMQGPVARIMARAVARIQCLGSTHKHQARPHGTRRISWLGSRAPSKALWHVSHVLAWLAGIMQGPVAHIMPQAVAHVTCLNSAHQSPLARVMARVVARITSSPDLINASTFYQRNGQSLRRPFI</sequence>
<protein>
    <submittedName>
        <fullName evidence="1">Uncharacterized protein</fullName>
    </submittedName>
</protein>
<evidence type="ECO:0000313" key="1">
    <source>
        <dbReference type="EMBL" id="CAN75539.1"/>
    </source>
</evidence>
<dbReference type="EMBL" id="AM423425">
    <property type="protein sequence ID" value="CAN75539.1"/>
    <property type="molecule type" value="Genomic_DNA"/>
</dbReference>